<feature type="coiled-coil region" evidence="1">
    <location>
        <begin position="437"/>
        <end position="485"/>
    </location>
</feature>
<feature type="region of interest" description="Disordered" evidence="2">
    <location>
        <begin position="231"/>
        <end position="272"/>
    </location>
</feature>
<gene>
    <name evidence="3" type="ORF">TWF506_009973</name>
</gene>
<evidence type="ECO:0000256" key="1">
    <source>
        <dbReference type="SAM" id="Coils"/>
    </source>
</evidence>
<proteinExistence type="predicted"/>
<organism evidence="3 4">
    <name type="scientific">Arthrobotrys conoides</name>
    <dbReference type="NCBI Taxonomy" id="74498"/>
    <lineage>
        <taxon>Eukaryota</taxon>
        <taxon>Fungi</taxon>
        <taxon>Dikarya</taxon>
        <taxon>Ascomycota</taxon>
        <taxon>Pezizomycotina</taxon>
        <taxon>Orbiliomycetes</taxon>
        <taxon>Orbiliales</taxon>
        <taxon>Orbiliaceae</taxon>
        <taxon>Arthrobotrys</taxon>
    </lineage>
</organism>
<accession>A0AAN8RQP0</accession>
<name>A0AAN8RQP0_9PEZI</name>
<comment type="caution">
    <text evidence="3">The sequence shown here is derived from an EMBL/GenBank/DDBJ whole genome shotgun (WGS) entry which is preliminary data.</text>
</comment>
<dbReference type="AlphaFoldDB" id="A0AAN8RQP0"/>
<sequence length="764" mass="88001">MEASAVKQPVLLLMEANIVLMCPPEIYTTAVNHLQNHCLQYNKEVIVNFDAERSSDKQYRGQNISLSAQQSQDQNSTDASVEVVFPNQYVDNNHGGVGGLYNGTVNFIQGPIDPTLPRAKRTSYWEGLITKHHNIDGICLVIPPRIGEPHFSKRVRDWIHWCDTFYQEILVELFSHKTDLYIIYLSQFATYNSKFSFESWLERDIRQFHLGNQQETIRFLKTVTVDMPLKQGSRGGSHSEFSQRSMEDLESTGEDASSICDPDQDEANLSTSRTTRLSKLHKVLVIAAFEMRGLLHKEYSGTMKQCRATEDSIHKLESEIKRLRLSLLEKEHERDYLTVPNMLEIMKDVSQNYRGNFEFDIKTNFNIIKFDLEPLEVLGKWDPIHPPTIDPGDPKRFIGKLTELEDLPLKGSRFRKDVSIRDSHIDLFILRLFGYRHEIHEKEIHTLKNEIRRINRELQYATALLEELTEQHAKLCSANEKQQELLSVCQEDIQVLYRTDQLDWNFDKLRHYLSESCIREISSEYGLKGQIPKAIARSSLQISEIERIGIDIFKTLSGKLGEQLVHNMGTFVPTVNGYENTIGKSFRSMMVSRSRYYISMSLSIFGQENNRGEEDEEEDEWLKTRSSLRSQSQEYSYPNSNSYLISIEGTKKHEEYTNLLGKALDVGKNLEGRLNSSLELSKGLSDHFIRGVVKFRRNKLESLRRVDIRELLSLDTEAFKNGKSPLGDGFLEIGIYANILHHTPALQAISAFYKNVSFIPENCC</sequence>
<feature type="coiled-coil region" evidence="1">
    <location>
        <begin position="306"/>
        <end position="333"/>
    </location>
</feature>
<evidence type="ECO:0000256" key="2">
    <source>
        <dbReference type="SAM" id="MobiDB-lite"/>
    </source>
</evidence>
<evidence type="ECO:0000313" key="4">
    <source>
        <dbReference type="Proteomes" id="UP001307849"/>
    </source>
</evidence>
<dbReference type="EMBL" id="JAVHJM010000007">
    <property type="protein sequence ID" value="KAK6510882.1"/>
    <property type="molecule type" value="Genomic_DNA"/>
</dbReference>
<reference evidence="3 4" key="1">
    <citation type="submission" date="2019-10" db="EMBL/GenBank/DDBJ databases">
        <authorList>
            <person name="Palmer J.M."/>
        </authorList>
    </citation>
    <scope>NUCLEOTIDE SEQUENCE [LARGE SCALE GENOMIC DNA]</scope>
    <source>
        <strain evidence="3 4">TWF506</strain>
    </source>
</reference>
<keyword evidence="4" id="KW-1185">Reference proteome</keyword>
<keyword evidence="1" id="KW-0175">Coiled coil</keyword>
<dbReference type="Proteomes" id="UP001307849">
    <property type="component" value="Unassembled WGS sequence"/>
</dbReference>
<evidence type="ECO:0000313" key="3">
    <source>
        <dbReference type="EMBL" id="KAK6510882.1"/>
    </source>
</evidence>
<protein>
    <submittedName>
        <fullName evidence="3">Uncharacterized protein</fullName>
    </submittedName>
</protein>